<keyword evidence="4" id="KW-0143">Chaperone</keyword>
<dbReference type="Proteomes" id="UP000834106">
    <property type="component" value="Chromosome 23"/>
</dbReference>
<protein>
    <submittedName>
        <fullName evidence="5">Uncharacterized protein</fullName>
    </submittedName>
</protein>
<gene>
    <name evidence="5" type="ORF">FPE_LOCUS34554</name>
</gene>
<evidence type="ECO:0000313" key="6">
    <source>
        <dbReference type="Proteomes" id="UP000834106"/>
    </source>
</evidence>
<keyword evidence="6" id="KW-1185">Reference proteome</keyword>
<reference evidence="5" key="1">
    <citation type="submission" date="2023-05" db="EMBL/GenBank/DDBJ databases">
        <authorList>
            <person name="Huff M."/>
        </authorList>
    </citation>
    <scope>NUCLEOTIDE SEQUENCE</scope>
</reference>
<sequence length="197" mass="21664">MGFGYGRESKTEKLGGLLRSFSWWRSGRSRGGYVVAEGIGLVYSVETMRATGIVGEGVFSLVVVFNTWFKSSSFSCGLTSDSGGDDGADDDMDMLTKSLPATAVLEGRRKGWCTRKWTPPSDIFLRELNSNASDSLDKIRFPSLTDKLDKEQKILSICDRGIGMTKEDLIKNLGTTAKSGTSAFVEKMRRVEFLTLL</sequence>
<dbReference type="EMBL" id="OU503058">
    <property type="protein sequence ID" value="CAI9787124.1"/>
    <property type="molecule type" value="Genomic_DNA"/>
</dbReference>
<proteinExistence type="inferred from homology"/>
<dbReference type="Gene3D" id="3.30.565.10">
    <property type="entry name" value="Histidine kinase-like ATPase, C-terminal domain"/>
    <property type="match status" value="1"/>
</dbReference>
<dbReference type="GO" id="GO:0016887">
    <property type="term" value="F:ATP hydrolysis activity"/>
    <property type="evidence" value="ECO:0007669"/>
    <property type="project" value="InterPro"/>
</dbReference>
<evidence type="ECO:0000256" key="1">
    <source>
        <dbReference type="ARBA" id="ARBA00008239"/>
    </source>
</evidence>
<evidence type="ECO:0000256" key="3">
    <source>
        <dbReference type="ARBA" id="ARBA00022840"/>
    </source>
</evidence>
<dbReference type="InterPro" id="IPR001404">
    <property type="entry name" value="Hsp90_fam"/>
</dbReference>
<keyword evidence="2" id="KW-0547">Nucleotide-binding</keyword>
<dbReference type="GO" id="GO:0140662">
    <property type="term" value="F:ATP-dependent protein folding chaperone"/>
    <property type="evidence" value="ECO:0007669"/>
    <property type="project" value="InterPro"/>
</dbReference>
<dbReference type="SUPFAM" id="SSF55874">
    <property type="entry name" value="ATPase domain of HSP90 chaperone/DNA topoisomerase II/histidine kinase"/>
    <property type="match status" value="1"/>
</dbReference>
<keyword evidence="3" id="KW-0067">ATP-binding</keyword>
<name>A0AAD2AEX2_9LAMI</name>
<dbReference type="GO" id="GO:0051082">
    <property type="term" value="F:unfolded protein binding"/>
    <property type="evidence" value="ECO:0007669"/>
    <property type="project" value="InterPro"/>
</dbReference>
<dbReference type="PANTHER" id="PTHR11528">
    <property type="entry name" value="HEAT SHOCK PROTEIN 90 FAMILY MEMBER"/>
    <property type="match status" value="1"/>
</dbReference>
<dbReference type="InterPro" id="IPR036890">
    <property type="entry name" value="HATPase_C_sf"/>
</dbReference>
<accession>A0AAD2AEX2</accession>
<evidence type="ECO:0000313" key="5">
    <source>
        <dbReference type="EMBL" id="CAI9787124.1"/>
    </source>
</evidence>
<comment type="similarity">
    <text evidence="1">Belongs to the heat shock protein 90 family.</text>
</comment>
<dbReference type="AlphaFoldDB" id="A0AAD2AEX2"/>
<dbReference type="GO" id="GO:0005524">
    <property type="term" value="F:ATP binding"/>
    <property type="evidence" value="ECO:0007669"/>
    <property type="project" value="UniProtKB-KW"/>
</dbReference>
<evidence type="ECO:0000256" key="4">
    <source>
        <dbReference type="ARBA" id="ARBA00023186"/>
    </source>
</evidence>
<evidence type="ECO:0000256" key="2">
    <source>
        <dbReference type="ARBA" id="ARBA00022741"/>
    </source>
</evidence>
<organism evidence="5 6">
    <name type="scientific">Fraxinus pennsylvanica</name>
    <dbReference type="NCBI Taxonomy" id="56036"/>
    <lineage>
        <taxon>Eukaryota</taxon>
        <taxon>Viridiplantae</taxon>
        <taxon>Streptophyta</taxon>
        <taxon>Embryophyta</taxon>
        <taxon>Tracheophyta</taxon>
        <taxon>Spermatophyta</taxon>
        <taxon>Magnoliopsida</taxon>
        <taxon>eudicotyledons</taxon>
        <taxon>Gunneridae</taxon>
        <taxon>Pentapetalae</taxon>
        <taxon>asterids</taxon>
        <taxon>lamiids</taxon>
        <taxon>Lamiales</taxon>
        <taxon>Oleaceae</taxon>
        <taxon>Oleeae</taxon>
        <taxon>Fraxinus</taxon>
    </lineage>
</organism>